<evidence type="ECO:0000313" key="1">
    <source>
        <dbReference type="EMBL" id="KAK7832177.1"/>
    </source>
</evidence>
<dbReference type="AlphaFoldDB" id="A0AAW0JZH2"/>
<sequence length="151" mass="17085">TFVEVVYCALTPELTGSTFAHALSPLAPLEDNIALTADRGLLGLPNPHFHLLRCHRFTGGTNRSLPAKPCRRMVSPGPCKTVQHLCSHSPVFGEQRRFETRSSKQWSVLDGEKQVQYDCWLVFETFLHRDPTLLVFLLPDTKSWLLETEPL</sequence>
<dbReference type="Proteomes" id="UP001488838">
    <property type="component" value="Unassembled WGS sequence"/>
</dbReference>
<comment type="caution">
    <text evidence="1">The sequence shown here is derived from an EMBL/GenBank/DDBJ whole genome shotgun (WGS) entry which is preliminary data.</text>
</comment>
<reference evidence="1 2" key="1">
    <citation type="journal article" date="2023" name="bioRxiv">
        <title>Conserved and derived expression patterns and positive selection on dental genes reveal complex evolutionary context of ever-growing rodent molars.</title>
        <authorList>
            <person name="Calamari Z.T."/>
            <person name="Song A."/>
            <person name="Cohen E."/>
            <person name="Akter M."/>
            <person name="Roy R.D."/>
            <person name="Hallikas O."/>
            <person name="Christensen M.M."/>
            <person name="Li P."/>
            <person name="Marangoni P."/>
            <person name="Jernvall J."/>
            <person name="Klein O.D."/>
        </authorList>
    </citation>
    <scope>NUCLEOTIDE SEQUENCE [LARGE SCALE GENOMIC DNA]</scope>
    <source>
        <strain evidence="1">V071</strain>
    </source>
</reference>
<feature type="non-terminal residue" evidence="1">
    <location>
        <position position="1"/>
    </location>
</feature>
<accession>A0AAW0JZH2</accession>
<protein>
    <submittedName>
        <fullName evidence="1">Uncharacterized protein</fullName>
    </submittedName>
</protein>
<dbReference type="EMBL" id="JBBHLL010000011">
    <property type="protein sequence ID" value="KAK7832177.1"/>
    <property type="molecule type" value="Genomic_DNA"/>
</dbReference>
<gene>
    <name evidence="1" type="ORF">U0070_015324</name>
</gene>
<keyword evidence="2" id="KW-1185">Reference proteome</keyword>
<evidence type="ECO:0000313" key="2">
    <source>
        <dbReference type="Proteomes" id="UP001488838"/>
    </source>
</evidence>
<proteinExistence type="predicted"/>
<name>A0AAW0JZH2_MYOGA</name>
<organism evidence="1 2">
    <name type="scientific">Myodes glareolus</name>
    <name type="common">Bank vole</name>
    <name type="synonym">Clethrionomys glareolus</name>
    <dbReference type="NCBI Taxonomy" id="447135"/>
    <lineage>
        <taxon>Eukaryota</taxon>
        <taxon>Metazoa</taxon>
        <taxon>Chordata</taxon>
        <taxon>Craniata</taxon>
        <taxon>Vertebrata</taxon>
        <taxon>Euteleostomi</taxon>
        <taxon>Mammalia</taxon>
        <taxon>Eutheria</taxon>
        <taxon>Euarchontoglires</taxon>
        <taxon>Glires</taxon>
        <taxon>Rodentia</taxon>
        <taxon>Myomorpha</taxon>
        <taxon>Muroidea</taxon>
        <taxon>Cricetidae</taxon>
        <taxon>Arvicolinae</taxon>
        <taxon>Myodes</taxon>
    </lineage>
</organism>